<dbReference type="RefSeq" id="WP_350410592.1">
    <property type="nucleotide sequence ID" value="NZ_JBEOKT010000002.1"/>
</dbReference>
<feature type="chain" id="PRO_5046396266" evidence="1">
    <location>
        <begin position="28"/>
        <end position="49"/>
    </location>
</feature>
<proteinExistence type="predicted"/>
<accession>A0ABV1RPM1</accession>
<sequence length="49" mass="5372">MKDIKTFIAYLLVAVFLLGSIAASANAFPEYPESQTMDYSPVMDAGIDR</sequence>
<keyword evidence="1" id="KW-0732">Signal</keyword>
<keyword evidence="3" id="KW-1185">Reference proteome</keyword>
<evidence type="ECO:0000256" key="1">
    <source>
        <dbReference type="SAM" id="SignalP"/>
    </source>
</evidence>
<evidence type="ECO:0000313" key="2">
    <source>
        <dbReference type="EMBL" id="MER2996328.1"/>
    </source>
</evidence>
<gene>
    <name evidence="2" type="ORF">ABS362_02145</name>
</gene>
<dbReference type="Proteomes" id="UP001476807">
    <property type="component" value="Unassembled WGS sequence"/>
</dbReference>
<evidence type="ECO:0000313" key="3">
    <source>
        <dbReference type="Proteomes" id="UP001476807"/>
    </source>
</evidence>
<comment type="caution">
    <text evidence="2">The sequence shown here is derived from an EMBL/GenBank/DDBJ whole genome shotgun (WGS) entry which is preliminary data.</text>
</comment>
<name>A0ABV1RPM1_9BACT</name>
<organism evidence="2 3">
    <name type="scientific">Pontibacter populi</name>
    <dbReference type="NCBI Taxonomy" id="890055"/>
    <lineage>
        <taxon>Bacteria</taxon>
        <taxon>Pseudomonadati</taxon>
        <taxon>Bacteroidota</taxon>
        <taxon>Cytophagia</taxon>
        <taxon>Cytophagales</taxon>
        <taxon>Hymenobacteraceae</taxon>
        <taxon>Pontibacter</taxon>
    </lineage>
</organism>
<protein>
    <submittedName>
        <fullName evidence="2">Uncharacterized protein</fullName>
    </submittedName>
</protein>
<dbReference type="EMBL" id="JBEOKT010000002">
    <property type="protein sequence ID" value="MER2996328.1"/>
    <property type="molecule type" value="Genomic_DNA"/>
</dbReference>
<feature type="signal peptide" evidence="1">
    <location>
        <begin position="1"/>
        <end position="27"/>
    </location>
</feature>
<reference evidence="2 3" key="1">
    <citation type="submission" date="2024-06" db="EMBL/GenBank/DDBJ databases">
        <title>Pontibacter populi HYL7-15.</title>
        <authorList>
            <person name="Kim M.K."/>
        </authorList>
    </citation>
    <scope>NUCLEOTIDE SEQUENCE [LARGE SCALE GENOMIC DNA]</scope>
    <source>
        <strain evidence="2 3">HYL7-15</strain>
    </source>
</reference>